<name>A0A9X1AHI8_9HYPH</name>
<dbReference type="NCBIfam" id="TIGR02001">
    <property type="entry name" value="gcw_chp"/>
    <property type="match status" value="1"/>
</dbReference>
<dbReference type="AlphaFoldDB" id="A0A9X1AHI8"/>
<dbReference type="EMBL" id="JAFLWW010000013">
    <property type="protein sequence ID" value="MBT1159681.1"/>
    <property type="molecule type" value="Genomic_DNA"/>
</dbReference>
<keyword evidence="3" id="KW-1185">Reference proteome</keyword>
<comment type="caution">
    <text evidence="2">The sequence shown here is derived from an EMBL/GenBank/DDBJ whole genome shotgun (WGS) entry which is preliminary data.</text>
</comment>
<proteinExistence type="predicted"/>
<reference evidence="2" key="2">
    <citation type="submission" date="2021-03" db="EMBL/GenBank/DDBJ databases">
        <authorList>
            <person name="Artuso I."/>
            <person name="Turrini P."/>
            <person name="Pirolo M."/>
            <person name="Lugli G.A."/>
            <person name="Ventura M."/>
            <person name="Visca P."/>
        </authorList>
    </citation>
    <scope>NUCLEOTIDE SEQUENCE</scope>
    <source>
        <strain evidence="2">LMG 26462</strain>
    </source>
</reference>
<sequence length="242" mass="26343">MKFKHFSLIFCIACLNCEVAVAADAAAESVPSSDAAFDVAVGAAFVTNYIASGGVSQTNDRPAIQGYLEVSYGTVYAGVWASNVNFPDFYGKDVEVDVYGGLRHSFGKLSVDLGYAQYLYGKDDANYGEVYAKLNYDVTDKLSVGGNFFREVFNDSNWVDLKARYSGLPWDLSLSGKFGSDLGSKDFIYPKTKIGWDIGVSKQLTETVKLDVRYYDSNLDPGRVVAALSFDTMLSALLAQGN</sequence>
<accession>A0A9X1AHI8</accession>
<evidence type="ECO:0000313" key="3">
    <source>
        <dbReference type="Proteomes" id="UP001138921"/>
    </source>
</evidence>
<dbReference type="Proteomes" id="UP001138921">
    <property type="component" value="Unassembled WGS sequence"/>
</dbReference>
<evidence type="ECO:0000313" key="2">
    <source>
        <dbReference type="EMBL" id="MBT1159681.1"/>
    </source>
</evidence>
<gene>
    <name evidence="2" type="ORF">J1C56_29450</name>
</gene>
<keyword evidence="1" id="KW-0732">Signal</keyword>
<dbReference type="InterPro" id="IPR010239">
    <property type="entry name" value="CHP02001"/>
</dbReference>
<feature type="signal peptide" evidence="1">
    <location>
        <begin position="1"/>
        <end position="22"/>
    </location>
</feature>
<feature type="chain" id="PRO_5040958122" evidence="1">
    <location>
        <begin position="23"/>
        <end position="242"/>
    </location>
</feature>
<dbReference type="RefSeq" id="WP_214393490.1">
    <property type="nucleotide sequence ID" value="NZ_JAFLWW010000013.1"/>
</dbReference>
<evidence type="ECO:0000256" key="1">
    <source>
        <dbReference type="SAM" id="SignalP"/>
    </source>
</evidence>
<reference evidence="2" key="1">
    <citation type="journal article" date="2021" name="Microorganisms">
        <title>Phylogenomic Reconstruction and Metabolic Potential of the Genus Aminobacter.</title>
        <authorList>
            <person name="Artuso I."/>
            <person name="Turrini P."/>
            <person name="Pirolo M."/>
            <person name="Lugli G.A."/>
            <person name="Ventura M."/>
            <person name="Visca P."/>
        </authorList>
    </citation>
    <scope>NUCLEOTIDE SEQUENCE</scope>
    <source>
        <strain evidence="2">LMG 26462</strain>
    </source>
</reference>
<protein>
    <submittedName>
        <fullName evidence="2">Uncharacterized protein</fullName>
    </submittedName>
</protein>
<organism evidence="2 3">
    <name type="scientific">Aminobacter anthyllidis</name>
    <dbReference type="NCBI Taxonomy" id="1035067"/>
    <lineage>
        <taxon>Bacteria</taxon>
        <taxon>Pseudomonadati</taxon>
        <taxon>Pseudomonadota</taxon>
        <taxon>Alphaproteobacteria</taxon>
        <taxon>Hyphomicrobiales</taxon>
        <taxon>Phyllobacteriaceae</taxon>
        <taxon>Aminobacter</taxon>
    </lineage>
</organism>
<dbReference type="Pfam" id="PF09694">
    <property type="entry name" value="Gcw_chp"/>
    <property type="match status" value="1"/>
</dbReference>